<dbReference type="Proteomes" id="UP000614216">
    <property type="component" value="Unassembled WGS sequence"/>
</dbReference>
<dbReference type="AlphaFoldDB" id="A0A937G138"/>
<protein>
    <submittedName>
        <fullName evidence="1">Uncharacterized protein</fullName>
    </submittedName>
</protein>
<comment type="caution">
    <text evidence="1">The sequence shown here is derived from an EMBL/GenBank/DDBJ whole genome shotgun (WGS) entry which is preliminary data.</text>
</comment>
<dbReference type="RefSeq" id="WP_202857778.1">
    <property type="nucleotide sequence ID" value="NZ_JAEUGD010000059.1"/>
</dbReference>
<keyword evidence="2" id="KW-1185">Reference proteome</keyword>
<reference evidence="1" key="1">
    <citation type="submission" date="2021-01" db="EMBL/GenBank/DDBJ databases">
        <title>Fulvivirga kasyanovii gen. nov., sp nov., a novel member of the phylum Bacteroidetes isolated from seawater in a mussel farm.</title>
        <authorList>
            <person name="Zhao L.-H."/>
            <person name="Wang Z.-J."/>
        </authorList>
    </citation>
    <scope>NUCLEOTIDE SEQUENCE</scope>
    <source>
        <strain evidence="1">29W222</strain>
    </source>
</reference>
<proteinExistence type="predicted"/>
<sequence length="73" mass="8598">MRIEVEYFESGDEYYTSSQTWYFNEGFPSLNVAPDNPGDSKPGWVFTPIELPNGFPDKETFEKTYMEYHNEID</sequence>
<organism evidence="1 2">
    <name type="scientific">Fulvivirga marina</name>
    <dbReference type="NCBI Taxonomy" id="2494733"/>
    <lineage>
        <taxon>Bacteria</taxon>
        <taxon>Pseudomonadati</taxon>
        <taxon>Bacteroidota</taxon>
        <taxon>Cytophagia</taxon>
        <taxon>Cytophagales</taxon>
        <taxon>Fulvivirgaceae</taxon>
        <taxon>Fulvivirga</taxon>
    </lineage>
</organism>
<dbReference type="EMBL" id="JAEUGD010000059">
    <property type="protein sequence ID" value="MBL6448236.1"/>
    <property type="molecule type" value="Genomic_DNA"/>
</dbReference>
<gene>
    <name evidence="1" type="ORF">JMN32_18120</name>
</gene>
<name>A0A937G138_9BACT</name>
<accession>A0A937G138</accession>
<evidence type="ECO:0000313" key="1">
    <source>
        <dbReference type="EMBL" id="MBL6448236.1"/>
    </source>
</evidence>
<evidence type="ECO:0000313" key="2">
    <source>
        <dbReference type="Proteomes" id="UP000614216"/>
    </source>
</evidence>